<reference evidence="1 2" key="1">
    <citation type="submission" date="2018-08" db="EMBL/GenBank/DDBJ databases">
        <title>Vibrio isolated from the Eastern China Marginal Seas.</title>
        <authorList>
            <person name="Li Y."/>
        </authorList>
    </citation>
    <scope>NUCLEOTIDE SEQUENCE [LARGE SCALE GENOMIC DNA]</scope>
    <source>
        <strain evidence="1 2">BEI233</strain>
    </source>
</reference>
<proteinExistence type="predicted"/>
<organism evidence="1 2">
    <name type="scientific">Vibrio sinensis</name>
    <dbReference type="NCBI Taxonomy" id="2302434"/>
    <lineage>
        <taxon>Bacteria</taxon>
        <taxon>Pseudomonadati</taxon>
        <taxon>Pseudomonadota</taxon>
        <taxon>Gammaproteobacteria</taxon>
        <taxon>Vibrionales</taxon>
        <taxon>Vibrionaceae</taxon>
        <taxon>Vibrio</taxon>
    </lineage>
</organism>
<name>A0A3A6R1A7_9VIBR</name>
<accession>A0A3A6R1A7</accession>
<sequence length="117" mass="13508">MEQQEFETLVKALCETNGLPQALELLRASDNEDIAEAAQSLTGQFAVQDIDGEQRIYHVTLEENDDGEEQEFVEHVMNEGEDVIRFVAWFFDVMFEVKRKDTYLVAGKTYQQTKRAK</sequence>
<dbReference type="RefSeq" id="WP_120032485.1">
    <property type="nucleotide sequence ID" value="NZ_QVMU01000014.1"/>
</dbReference>
<dbReference type="EMBL" id="QVMU01000014">
    <property type="protein sequence ID" value="RJX69678.1"/>
    <property type="molecule type" value="Genomic_DNA"/>
</dbReference>
<dbReference type="Proteomes" id="UP000273252">
    <property type="component" value="Unassembled WGS sequence"/>
</dbReference>
<keyword evidence="2" id="KW-1185">Reference proteome</keyword>
<evidence type="ECO:0000313" key="1">
    <source>
        <dbReference type="EMBL" id="RJX69678.1"/>
    </source>
</evidence>
<dbReference type="OrthoDB" id="5816727at2"/>
<evidence type="ECO:0000313" key="2">
    <source>
        <dbReference type="Proteomes" id="UP000273252"/>
    </source>
</evidence>
<protein>
    <submittedName>
        <fullName evidence="1">Uncharacterized protein</fullName>
    </submittedName>
</protein>
<dbReference type="AlphaFoldDB" id="A0A3A6R1A7"/>
<comment type="caution">
    <text evidence="1">The sequence shown here is derived from an EMBL/GenBank/DDBJ whole genome shotgun (WGS) entry which is preliminary data.</text>
</comment>
<gene>
    <name evidence="1" type="ORF">DZ860_14450</name>
</gene>